<dbReference type="Proteomes" id="UP000027138">
    <property type="component" value="Unassembled WGS sequence"/>
</dbReference>
<evidence type="ECO:0000313" key="3">
    <source>
        <dbReference type="Proteomes" id="UP000027138"/>
    </source>
</evidence>
<sequence>MKNTLDIEASDLKGVAARLKRQRNDVKFFYCFSAFSIGFYYSAVVIFGHLIELILIDIPQARSLIWNFQTEAKKRPPINTANCLK</sequence>
<dbReference type="AlphaFoldDB" id="A0A067KE62"/>
<protein>
    <submittedName>
        <fullName evidence="2">Uncharacterized protein</fullName>
    </submittedName>
</protein>
<evidence type="ECO:0000256" key="1">
    <source>
        <dbReference type="SAM" id="Phobius"/>
    </source>
</evidence>
<accession>A0A067KE62</accession>
<reference evidence="2 3" key="1">
    <citation type="journal article" date="2014" name="PLoS ONE">
        <title>Global Analysis of Gene Expression Profiles in Physic Nut (Jatropha curcas L.) Seedlings Exposed to Salt Stress.</title>
        <authorList>
            <person name="Zhang L."/>
            <person name="Zhang C."/>
            <person name="Wu P."/>
            <person name="Chen Y."/>
            <person name="Li M."/>
            <person name="Jiang H."/>
            <person name="Wu G."/>
        </authorList>
    </citation>
    <scope>NUCLEOTIDE SEQUENCE [LARGE SCALE GENOMIC DNA]</scope>
    <source>
        <strain evidence="3">cv. GZQX0401</strain>
        <tissue evidence="2">Young leaves</tissue>
    </source>
</reference>
<evidence type="ECO:0000313" key="2">
    <source>
        <dbReference type="EMBL" id="KDP30545.1"/>
    </source>
</evidence>
<dbReference type="EMBL" id="KK914666">
    <property type="protein sequence ID" value="KDP30545.1"/>
    <property type="molecule type" value="Genomic_DNA"/>
</dbReference>
<name>A0A067KE62_JATCU</name>
<gene>
    <name evidence="2" type="ORF">JCGZ_15254</name>
</gene>
<proteinExistence type="predicted"/>
<keyword evidence="3" id="KW-1185">Reference proteome</keyword>
<feature type="transmembrane region" description="Helical" evidence="1">
    <location>
        <begin position="28"/>
        <end position="51"/>
    </location>
</feature>
<organism evidence="2 3">
    <name type="scientific">Jatropha curcas</name>
    <name type="common">Barbados nut</name>
    <dbReference type="NCBI Taxonomy" id="180498"/>
    <lineage>
        <taxon>Eukaryota</taxon>
        <taxon>Viridiplantae</taxon>
        <taxon>Streptophyta</taxon>
        <taxon>Embryophyta</taxon>
        <taxon>Tracheophyta</taxon>
        <taxon>Spermatophyta</taxon>
        <taxon>Magnoliopsida</taxon>
        <taxon>eudicotyledons</taxon>
        <taxon>Gunneridae</taxon>
        <taxon>Pentapetalae</taxon>
        <taxon>rosids</taxon>
        <taxon>fabids</taxon>
        <taxon>Malpighiales</taxon>
        <taxon>Euphorbiaceae</taxon>
        <taxon>Crotonoideae</taxon>
        <taxon>Jatropheae</taxon>
        <taxon>Jatropha</taxon>
    </lineage>
</organism>
<keyword evidence="1" id="KW-1133">Transmembrane helix</keyword>
<keyword evidence="1" id="KW-0812">Transmembrane</keyword>
<keyword evidence="1" id="KW-0472">Membrane</keyword>